<evidence type="ECO:0000256" key="5">
    <source>
        <dbReference type="ARBA" id="ARBA00022801"/>
    </source>
</evidence>
<protein>
    <submittedName>
        <fullName evidence="9">Reverse transcriptase RNase H-like domain-containing protein</fullName>
    </submittedName>
</protein>
<accession>A0A915ISJ0</accession>
<evidence type="ECO:0000256" key="2">
    <source>
        <dbReference type="ARBA" id="ARBA00022695"/>
    </source>
</evidence>
<proteinExistence type="predicted"/>
<keyword evidence="2" id="KW-0548">Nucleotidyltransferase</keyword>
<dbReference type="Pfam" id="PF17917">
    <property type="entry name" value="RT_RNaseH"/>
    <property type="match status" value="1"/>
</dbReference>
<sequence length="219" mass="25095">MLEYAKPSADYQVATAALDRILTDHEPATLHKSFPCHNDQQKLDSALNKMTAKIYVNAPQKAKALHMLRQNRDVFSLPGDKPTFKNELTIGIDTSTTKPVQCNGANISSGNWQPYQALFTRSSATIPITNSPTTIKKLSRHNSNWRDLYQENRDDQWVIAYNSRVLNDTETRYSTTECECLTIVSGFRMYHHYVYGQKVIVRTNNKPLKWLKDEKHCNS</sequence>
<dbReference type="PANTHER" id="PTHR37984:SF5">
    <property type="entry name" value="PROTEIN NYNRIN-LIKE"/>
    <property type="match status" value="1"/>
</dbReference>
<feature type="domain" description="Reverse transcriptase RNase H-like" evidence="7">
    <location>
        <begin position="148"/>
        <end position="216"/>
    </location>
</feature>
<name>A0A915ISJ0_ROMCU</name>
<keyword evidence="8" id="KW-1185">Reference proteome</keyword>
<dbReference type="WBParaSite" id="nRc.2.0.1.t17168-RA">
    <property type="protein sequence ID" value="nRc.2.0.1.t17168-RA"/>
    <property type="gene ID" value="nRc.2.0.1.g17168"/>
</dbReference>
<dbReference type="AlphaFoldDB" id="A0A915ISJ0"/>
<dbReference type="Proteomes" id="UP000887565">
    <property type="component" value="Unplaced"/>
</dbReference>
<dbReference type="InterPro" id="IPR041373">
    <property type="entry name" value="RT_RNaseH"/>
</dbReference>
<evidence type="ECO:0000256" key="4">
    <source>
        <dbReference type="ARBA" id="ARBA00022759"/>
    </source>
</evidence>
<keyword evidence="3" id="KW-0540">Nuclease</keyword>
<dbReference type="GO" id="GO:0003964">
    <property type="term" value="F:RNA-directed DNA polymerase activity"/>
    <property type="evidence" value="ECO:0007669"/>
    <property type="project" value="UniProtKB-KW"/>
</dbReference>
<dbReference type="InterPro" id="IPR043502">
    <property type="entry name" value="DNA/RNA_pol_sf"/>
</dbReference>
<evidence type="ECO:0000313" key="9">
    <source>
        <dbReference type="WBParaSite" id="nRc.2.0.1.t17168-RA"/>
    </source>
</evidence>
<evidence type="ECO:0000256" key="1">
    <source>
        <dbReference type="ARBA" id="ARBA00022679"/>
    </source>
</evidence>
<keyword evidence="4" id="KW-0255">Endonuclease</keyword>
<reference evidence="9" key="1">
    <citation type="submission" date="2022-11" db="UniProtKB">
        <authorList>
            <consortium name="WormBaseParasite"/>
        </authorList>
    </citation>
    <scope>IDENTIFICATION</scope>
</reference>
<dbReference type="GO" id="GO:0004519">
    <property type="term" value="F:endonuclease activity"/>
    <property type="evidence" value="ECO:0007669"/>
    <property type="project" value="UniProtKB-KW"/>
</dbReference>
<evidence type="ECO:0000313" key="8">
    <source>
        <dbReference type="Proteomes" id="UP000887565"/>
    </source>
</evidence>
<dbReference type="PANTHER" id="PTHR37984">
    <property type="entry name" value="PROTEIN CBG26694"/>
    <property type="match status" value="1"/>
</dbReference>
<keyword evidence="6" id="KW-0695">RNA-directed DNA polymerase</keyword>
<keyword evidence="5" id="KW-0378">Hydrolase</keyword>
<dbReference type="SUPFAM" id="SSF56672">
    <property type="entry name" value="DNA/RNA polymerases"/>
    <property type="match status" value="1"/>
</dbReference>
<evidence type="ECO:0000256" key="3">
    <source>
        <dbReference type="ARBA" id="ARBA00022722"/>
    </source>
</evidence>
<evidence type="ECO:0000256" key="6">
    <source>
        <dbReference type="ARBA" id="ARBA00022918"/>
    </source>
</evidence>
<evidence type="ECO:0000259" key="7">
    <source>
        <dbReference type="Pfam" id="PF17917"/>
    </source>
</evidence>
<organism evidence="8 9">
    <name type="scientific">Romanomermis culicivorax</name>
    <name type="common">Nematode worm</name>
    <dbReference type="NCBI Taxonomy" id="13658"/>
    <lineage>
        <taxon>Eukaryota</taxon>
        <taxon>Metazoa</taxon>
        <taxon>Ecdysozoa</taxon>
        <taxon>Nematoda</taxon>
        <taxon>Enoplea</taxon>
        <taxon>Dorylaimia</taxon>
        <taxon>Mermithida</taxon>
        <taxon>Mermithoidea</taxon>
        <taxon>Mermithidae</taxon>
        <taxon>Romanomermis</taxon>
    </lineage>
</organism>
<dbReference type="GO" id="GO:0016787">
    <property type="term" value="F:hydrolase activity"/>
    <property type="evidence" value="ECO:0007669"/>
    <property type="project" value="UniProtKB-KW"/>
</dbReference>
<keyword evidence="1" id="KW-0808">Transferase</keyword>
<dbReference type="InterPro" id="IPR050951">
    <property type="entry name" value="Retrovirus_Pol_polyprotein"/>
</dbReference>